<dbReference type="InterPro" id="IPR043128">
    <property type="entry name" value="Rev_trsase/Diguanyl_cyclase"/>
</dbReference>
<keyword evidence="3" id="KW-0808">Transferase</keyword>
<protein>
    <submittedName>
        <fullName evidence="5">DNA polymerase IV</fullName>
    </submittedName>
</protein>
<evidence type="ECO:0000259" key="4">
    <source>
        <dbReference type="PROSITE" id="PS50173"/>
    </source>
</evidence>
<dbReference type="InterPro" id="IPR043502">
    <property type="entry name" value="DNA/RNA_pol_sf"/>
</dbReference>
<dbReference type="RefSeq" id="WP_265788427.1">
    <property type="nucleotide sequence ID" value="NZ_BAABRS010000001.1"/>
</dbReference>
<keyword evidence="2" id="KW-0515">Mutator protein</keyword>
<dbReference type="Proteomes" id="UP001207337">
    <property type="component" value="Unassembled WGS sequence"/>
</dbReference>
<keyword evidence="3" id="KW-0548">Nucleotidyltransferase</keyword>
<dbReference type="Pfam" id="PF00817">
    <property type="entry name" value="IMS"/>
    <property type="match status" value="1"/>
</dbReference>
<evidence type="ECO:0000313" key="6">
    <source>
        <dbReference type="Proteomes" id="UP001207337"/>
    </source>
</evidence>
<dbReference type="Gene3D" id="3.30.70.270">
    <property type="match status" value="1"/>
</dbReference>
<dbReference type="InterPro" id="IPR022880">
    <property type="entry name" value="DNApol_IV"/>
</dbReference>
<keyword evidence="3" id="KW-0239">DNA-directed DNA polymerase</keyword>
<dbReference type="Gene3D" id="3.40.1170.60">
    <property type="match status" value="1"/>
</dbReference>
<evidence type="ECO:0000313" key="5">
    <source>
        <dbReference type="EMBL" id="MCW9712460.1"/>
    </source>
</evidence>
<dbReference type="CDD" id="cd03586">
    <property type="entry name" value="PolY_Pol_IV_kappa"/>
    <property type="match status" value="1"/>
</dbReference>
<keyword evidence="6" id="KW-1185">Reference proteome</keyword>
<dbReference type="InterPro" id="IPR050116">
    <property type="entry name" value="DNA_polymerase-Y"/>
</dbReference>
<organism evidence="5 6">
    <name type="scientific">Fodinibius salicampi</name>
    <dbReference type="NCBI Taxonomy" id="1920655"/>
    <lineage>
        <taxon>Bacteria</taxon>
        <taxon>Pseudomonadati</taxon>
        <taxon>Balneolota</taxon>
        <taxon>Balneolia</taxon>
        <taxon>Balneolales</taxon>
        <taxon>Balneolaceae</taxon>
        <taxon>Fodinibius</taxon>
    </lineage>
</organism>
<comment type="caution">
    <text evidence="5">The sequence shown here is derived from an EMBL/GenBank/DDBJ whole genome shotgun (WGS) entry which is preliminary data.</text>
</comment>
<sequence>MHTIDPGTYNPDEDVHKITDYRCVSRDMQHTSLKERYYLHLDMNCFYAQVEQQCFKLHGLPIYIGGWYKGEKGIPRGIVATCSYEARALGIKTAMSAYEAEQICPYIIGLQADYEKYKGISALIEDVLNDFAPTVEKYSMDEYFLDITFLKDKSREEITRYGQALRDMIYREIGLVCSVGISYSKTYAKLASDINKPDGLALVLDREEAAEILGPLSLDEVWGIGRQRYAKLKGKGLQTIADGIQRGYPVFQELFGDYFGKIMYEMVAGKDRAKVLTEQLVPKEQLNYMHTFSTQSTSVTEIRGELMKGINRLCYRMRAYRLRARKYFCYLRIQHRQHKGVSFRFTTDGYTNIDGYIHHECMRKARPRINGLLKGGYALRGIGIGTVSVDHSGQQELFFSEDPGQRQFCMVQDAINNKHGANTITKASIMDKVPGKTHFLDRS</sequence>
<dbReference type="PANTHER" id="PTHR11076:SF33">
    <property type="entry name" value="DNA POLYMERASE KAPPA"/>
    <property type="match status" value="1"/>
</dbReference>
<accession>A0ABT3PX87</accession>
<dbReference type="PANTHER" id="PTHR11076">
    <property type="entry name" value="DNA REPAIR POLYMERASE UMUC / TRANSFERASE FAMILY MEMBER"/>
    <property type="match status" value="1"/>
</dbReference>
<evidence type="ECO:0000256" key="1">
    <source>
        <dbReference type="ARBA" id="ARBA00010945"/>
    </source>
</evidence>
<evidence type="ECO:0000256" key="3">
    <source>
        <dbReference type="ARBA" id="ARBA00022932"/>
    </source>
</evidence>
<proteinExistence type="inferred from homology"/>
<dbReference type="PROSITE" id="PS50173">
    <property type="entry name" value="UMUC"/>
    <property type="match status" value="1"/>
</dbReference>
<comment type="similarity">
    <text evidence="1">Belongs to the DNA polymerase type-Y family.</text>
</comment>
<reference evidence="5 6" key="1">
    <citation type="submission" date="2021-11" db="EMBL/GenBank/DDBJ databases">
        <title>Aliifidinibius sp. nov., a new bacterium isolated from saline soil.</title>
        <authorList>
            <person name="Galisteo C."/>
            <person name="De La Haba R."/>
            <person name="Sanchez-Porro C."/>
            <person name="Ventosa A."/>
        </authorList>
    </citation>
    <scope>NUCLEOTIDE SEQUENCE [LARGE SCALE GENOMIC DNA]</scope>
    <source>
        <strain evidence="5 6">KACC 190600</strain>
    </source>
</reference>
<gene>
    <name evidence="5" type="ORF">LQ318_06025</name>
</gene>
<name>A0ABT3PX87_9BACT</name>
<dbReference type="SUPFAM" id="SSF56672">
    <property type="entry name" value="DNA/RNA polymerases"/>
    <property type="match status" value="1"/>
</dbReference>
<feature type="domain" description="UmuC" evidence="4">
    <location>
        <begin position="38"/>
        <end position="225"/>
    </location>
</feature>
<evidence type="ECO:0000256" key="2">
    <source>
        <dbReference type="ARBA" id="ARBA00022457"/>
    </source>
</evidence>
<dbReference type="Gene3D" id="1.10.150.20">
    <property type="entry name" value="5' to 3' exonuclease, C-terminal subdomain"/>
    <property type="match status" value="1"/>
</dbReference>
<dbReference type="EMBL" id="JAJNDC010000001">
    <property type="protein sequence ID" value="MCW9712460.1"/>
    <property type="molecule type" value="Genomic_DNA"/>
</dbReference>
<dbReference type="InterPro" id="IPR001126">
    <property type="entry name" value="UmuC"/>
</dbReference>